<accession>A0A076G5F1</accession>
<reference evidence="1" key="1">
    <citation type="journal article" date="2015" name="PLoS ONE">
        <title>Life-style and genome structure of marine pseudoalteromonas siphovirus b8b isolated from the northwestern mediterranean sea.</title>
        <authorList>
            <person name="Lara E."/>
            <person name="Holmfeldt K."/>
            <person name="Solonenko N."/>
            <person name="Sa E.L."/>
            <person name="Ignacio-Espinoza J.C."/>
            <person name="Cornejo-Castillo F.M."/>
            <person name="Verberkmoes N.C."/>
            <person name="Vaque D."/>
            <person name="Sullivan M.B."/>
            <person name="Acinas S.G."/>
        </authorList>
    </citation>
    <scope>NUCLEOTIDE SEQUENCE [LARGE SCALE GENOMIC DNA]</scope>
</reference>
<organism evidence="1">
    <name type="scientific">Pseudoalteromonas phage B8b</name>
    <dbReference type="NCBI Taxonomy" id="1506997"/>
    <lineage>
        <taxon>Viruses</taxon>
        <taxon>Duplodnaviria</taxon>
        <taxon>Heunggongvirae</taxon>
        <taxon>Uroviricota</taxon>
        <taxon>Caudoviricetes</taxon>
    </lineage>
</organism>
<protein>
    <submittedName>
        <fullName evidence="1">Uncharacterized protein</fullName>
    </submittedName>
</protein>
<evidence type="ECO:0000313" key="1">
    <source>
        <dbReference type="EMBL" id="AII27476.1"/>
    </source>
</evidence>
<sequence length="77" mass="8720">MEKLPLPPPPPPATTPGSIPVPLPVYKVDGLRFFRANMTDIFERCRNGQQIEIIERGFDRKAKATYKLVKISDNLPE</sequence>
<dbReference type="EMBL" id="KJ944830">
    <property type="protein sequence ID" value="AII27476.1"/>
    <property type="molecule type" value="Genomic_DNA"/>
</dbReference>
<name>A0A076G5F1_9CAUD</name>
<gene>
    <name evidence="1" type="ORF">B8b_025</name>
</gene>
<proteinExistence type="predicted"/>